<name>A0A9Q3Z069_CLOBO</name>
<evidence type="ECO:0000313" key="1">
    <source>
        <dbReference type="EMBL" id="MCD3195776.1"/>
    </source>
</evidence>
<evidence type="ECO:0000313" key="2">
    <source>
        <dbReference type="Proteomes" id="UP000813637"/>
    </source>
</evidence>
<dbReference type="Gene3D" id="2.60.40.1430">
    <property type="entry name" value="Perfringolysin, domain 4"/>
    <property type="match status" value="1"/>
</dbReference>
<gene>
    <name evidence="1" type="ORF">G8S53_10855</name>
</gene>
<dbReference type="Proteomes" id="UP000813637">
    <property type="component" value="Unassembled WGS sequence"/>
</dbReference>
<protein>
    <submittedName>
        <fullName evidence="1">Uncharacterized protein</fullName>
    </submittedName>
</protein>
<reference evidence="1" key="1">
    <citation type="submission" date="2020-02" db="EMBL/GenBank/DDBJ databases">
        <authorList>
            <person name="Fillo S."/>
            <person name="Giordani F."/>
            <person name="Tonon E."/>
            <person name="Drigo I."/>
            <person name="Anselmo A."/>
            <person name="Fortunato A."/>
            <person name="Bano L."/>
            <person name="Lista F."/>
        </authorList>
    </citation>
    <scope>NUCLEOTIDE SEQUENCE</scope>
    <source>
        <strain evidence="1">IZSVe-TV_9877_3_12</strain>
    </source>
</reference>
<dbReference type="RefSeq" id="WP_004445057.1">
    <property type="nucleotide sequence ID" value="NZ_JAAMYB010000016.1"/>
</dbReference>
<dbReference type="GeneID" id="66320276"/>
<sequence length="117" mass="13578">MGVNIYLNRCLNKANIDCNYIRVFNVGSFETIFYINFTFRSKKILLQSDSISQGKDYRLCIPLTATNIKLTIDAYENSQFHVVFNNFITLNNNRCFVISGTFLNPSYTEMPCNNIYN</sequence>
<dbReference type="EMBL" id="JAAMYB010000016">
    <property type="protein sequence ID" value="MCD3195776.1"/>
    <property type="molecule type" value="Genomic_DNA"/>
</dbReference>
<reference evidence="1" key="2">
    <citation type="journal article" date="2021" name="Microorganisms">
        <title>Extensive Genome Exploration of Clostridium botulinum Group III Field Strains.</title>
        <authorList>
            <person name="Fillo S."/>
            <person name="Giordani F."/>
            <person name="Tonon E."/>
            <person name="Drigo I."/>
            <person name="Anselmo A."/>
            <person name="Fortunato A."/>
            <person name="Lista F."/>
            <person name="Bano L."/>
        </authorList>
    </citation>
    <scope>NUCLEOTIDE SEQUENCE</scope>
    <source>
        <strain evidence="1">IZSVe-TV_9877_3_12</strain>
    </source>
</reference>
<organism evidence="1 2">
    <name type="scientific">Clostridium botulinum C</name>
    <dbReference type="NCBI Taxonomy" id="36828"/>
    <lineage>
        <taxon>Bacteria</taxon>
        <taxon>Bacillati</taxon>
        <taxon>Bacillota</taxon>
        <taxon>Clostridia</taxon>
        <taxon>Eubacteriales</taxon>
        <taxon>Clostridiaceae</taxon>
        <taxon>Clostridium</taxon>
    </lineage>
</organism>
<dbReference type="AlphaFoldDB" id="A0A9Q3Z069"/>
<comment type="caution">
    <text evidence="1">The sequence shown here is derived from an EMBL/GenBank/DDBJ whole genome shotgun (WGS) entry which is preliminary data.</text>
</comment>
<proteinExistence type="predicted"/>
<accession>A0A9Q3Z069</accession>
<dbReference type="InterPro" id="IPR038700">
    <property type="entry name" value="Thiol_cytolys_C_sf"/>
</dbReference>